<dbReference type="GO" id="GO:0003677">
    <property type="term" value="F:DNA binding"/>
    <property type="evidence" value="ECO:0007669"/>
    <property type="project" value="InterPro"/>
</dbReference>
<protein>
    <submittedName>
        <fullName evidence="2">Transcriptional regulator, XRE family</fullName>
    </submittedName>
</protein>
<name>G4SWX3_META2</name>
<dbReference type="PATRIC" id="fig|271065.3.peg.351"/>
<dbReference type="CDD" id="cd00093">
    <property type="entry name" value="HTH_XRE"/>
    <property type="match status" value="1"/>
</dbReference>
<gene>
    <name evidence="2" type="ordered locus">MEALZ_0339</name>
</gene>
<keyword evidence="3" id="KW-1185">Reference proteome</keyword>
<dbReference type="InterPro" id="IPR010982">
    <property type="entry name" value="Lambda_DNA-bd_dom_sf"/>
</dbReference>
<dbReference type="AlphaFoldDB" id="G4SWX3"/>
<proteinExistence type="predicted"/>
<dbReference type="Gene3D" id="1.10.260.40">
    <property type="entry name" value="lambda repressor-like DNA-binding domains"/>
    <property type="match status" value="1"/>
</dbReference>
<dbReference type="Proteomes" id="UP000008315">
    <property type="component" value="Chromosome"/>
</dbReference>
<dbReference type="SUPFAM" id="SSF47413">
    <property type="entry name" value="lambda repressor-like DNA-binding domains"/>
    <property type="match status" value="1"/>
</dbReference>
<organism evidence="2 3">
    <name type="scientific">Methylotuvimicrobium alcaliphilum (strain DSM 19304 / NCIMB 14124 / VKM B-2133 / 20Z)</name>
    <name type="common">Methylomicrobium alcaliphilum</name>
    <dbReference type="NCBI Taxonomy" id="1091494"/>
    <lineage>
        <taxon>Bacteria</taxon>
        <taxon>Pseudomonadati</taxon>
        <taxon>Pseudomonadota</taxon>
        <taxon>Gammaproteobacteria</taxon>
        <taxon>Methylococcales</taxon>
        <taxon>Methylococcaceae</taxon>
        <taxon>Methylotuvimicrobium</taxon>
    </lineage>
</organism>
<reference evidence="3" key="1">
    <citation type="journal article" date="2012" name="J. Bacteriol.">
        <title>Genome sequence of the haloalkaliphilic methanotrophic bacterium Methylomicrobium alcaliphilum 20Z.</title>
        <authorList>
            <person name="Vuilleumier S."/>
            <person name="Khmelenina V.N."/>
            <person name="Bringel F."/>
            <person name="Reshetnikov A.S."/>
            <person name="Lajus A."/>
            <person name="Mangenot S."/>
            <person name="Rouy Z."/>
            <person name="Op den Camp H.J."/>
            <person name="Jetten M.S."/>
            <person name="Dispirito A.A."/>
            <person name="Dunfield P."/>
            <person name="Klotz M.G."/>
            <person name="Semrau J.D."/>
            <person name="Stein L.Y."/>
            <person name="Barbe V."/>
            <person name="Medigue C."/>
            <person name="Trotsenko Y.A."/>
            <person name="Kalyuzhnaya M.G."/>
        </authorList>
    </citation>
    <scope>NUCLEOTIDE SEQUENCE [LARGE SCALE GENOMIC DNA]</scope>
    <source>
        <strain evidence="3">DSM 19304 / NCIMB 14124 / VKM B-2133 / 20Z</strain>
    </source>
</reference>
<evidence type="ECO:0000313" key="2">
    <source>
        <dbReference type="EMBL" id="CCE22039.1"/>
    </source>
</evidence>
<dbReference type="Pfam" id="PF01381">
    <property type="entry name" value="HTH_3"/>
    <property type="match status" value="1"/>
</dbReference>
<sequence length="388" mass="44040">MTFAYTLRMQKRLNTDKAQQAIEKAGLTQTAVADALSVSKEAVSQWLNAKSFPRPNKLLQLGKLLNLAFDELVIKEDPFTPKVAFRKMKGTKTKDHHIENAQEIGRFLRHLVPYLPFDTLEMPPVLKSPSCDYDYLRKVTAKVREDINLGLTDCVDFTHLIRRFGELQAVVVPVMWGSKKRHENAVHIYLLDSQSTWVYLNLDTNIHDFKFWMAHELGHCLSPSLEGDEAEDFADAFAASLLYPHELAEKAYISIWSKPTPAAKIAHVVDLADQLTISPYTVFEQVNKYAVAVGKPEIKLSKAFHGAVTNFNKRYKNVSEALFGDAELDDHGKPSAREYIAKAEDTFETPFFELLRKYLKEHNKGSGFVQTVLDMPLLDAWSIHAELT</sequence>
<dbReference type="EMBL" id="FO082060">
    <property type="protein sequence ID" value="CCE22039.1"/>
    <property type="molecule type" value="Genomic_DNA"/>
</dbReference>
<feature type="domain" description="HTH cro/C1-type" evidence="1">
    <location>
        <begin position="23"/>
        <end position="72"/>
    </location>
</feature>
<dbReference type="HOGENOM" id="CLU_062377_0_0_6"/>
<dbReference type="PROSITE" id="PS50943">
    <property type="entry name" value="HTH_CROC1"/>
    <property type="match status" value="1"/>
</dbReference>
<dbReference type="SMART" id="SM00530">
    <property type="entry name" value="HTH_XRE"/>
    <property type="match status" value="1"/>
</dbReference>
<evidence type="ECO:0000259" key="1">
    <source>
        <dbReference type="PROSITE" id="PS50943"/>
    </source>
</evidence>
<dbReference type="InterPro" id="IPR052345">
    <property type="entry name" value="Rad_response_metalloprotease"/>
</dbReference>
<dbReference type="KEGG" id="mah:MEALZ_0339"/>
<accession>G4SWX3</accession>
<dbReference type="PANTHER" id="PTHR43236:SF2">
    <property type="entry name" value="BLL0069 PROTEIN"/>
    <property type="match status" value="1"/>
</dbReference>
<evidence type="ECO:0000313" key="3">
    <source>
        <dbReference type="Proteomes" id="UP000008315"/>
    </source>
</evidence>
<dbReference type="PANTHER" id="PTHR43236">
    <property type="entry name" value="ANTITOXIN HIGA1"/>
    <property type="match status" value="1"/>
</dbReference>
<dbReference type="STRING" id="1091494.MEALZ_0339"/>
<dbReference type="InterPro" id="IPR001387">
    <property type="entry name" value="Cro/C1-type_HTH"/>
</dbReference>